<sequence>MSFVSQFFASSLANPAVEELRNKKGSHGDVVYHLPQDESEFCYYTQPLQFRLPVTDPPAPPVGSTSPRPATLNYWTVRTISARTGWKKDCATIGETDTTSVIAFRDSDGNKGKTASSKESDNPTPPFPKGSASREYREGKFVEDNVLVPYDSPITIFTNYGVGGRFLGNELNNLTNNNSKVCWKTTSDDILEQRGKLTSWVIRRIRTQTVEAEEKEGEPRRKNDNFVRCGDVVYLESFTHPGFYVKPKNGINVVGFGREDAAIQVVAPSLRFLEPHKQQEVIDRLPISKRKENVKYLRKSREVCKLWDVVSTHFIKGLKAGDMLESGRGQKRYLLDRVLKFNNLVALNLRSMDSLIDSDIATLCPQMEELRVLNVGGCFKLTDTAVESMVMCEKLVHLNVATTQISDYALEIIASSLGFLVTVNLFGIKGITGDGVAYLAQKQKHLKSLNLRGSGNPLFTHVLGDRLKEMCVNKDCEVLTGKEKWESIY</sequence>
<dbReference type="InterPro" id="IPR032675">
    <property type="entry name" value="LRR_dom_sf"/>
</dbReference>
<protein>
    <recommendedName>
        <fullName evidence="2">F-box/LRR-repeat protein 15-like leucin rich repeat domain-containing protein</fullName>
    </recommendedName>
</protein>
<dbReference type="Pfam" id="PF25372">
    <property type="entry name" value="DUF7885"/>
    <property type="match status" value="1"/>
</dbReference>
<dbReference type="EMBL" id="BLQM01000079">
    <property type="protein sequence ID" value="GMH60577.1"/>
    <property type="molecule type" value="Genomic_DNA"/>
</dbReference>
<dbReference type="AlphaFoldDB" id="A0A9W7A0A6"/>
<evidence type="ECO:0000259" key="2">
    <source>
        <dbReference type="Pfam" id="PF25372"/>
    </source>
</evidence>
<dbReference type="Gene3D" id="3.80.10.10">
    <property type="entry name" value="Ribonuclease Inhibitor"/>
    <property type="match status" value="1"/>
</dbReference>
<comment type="caution">
    <text evidence="3">The sequence shown here is derived from an EMBL/GenBank/DDBJ whole genome shotgun (WGS) entry which is preliminary data.</text>
</comment>
<gene>
    <name evidence="3" type="ORF">TL16_g03082</name>
</gene>
<feature type="compositionally biased region" description="Basic and acidic residues" evidence="1">
    <location>
        <begin position="105"/>
        <end position="121"/>
    </location>
</feature>
<dbReference type="InterPro" id="IPR057207">
    <property type="entry name" value="FBXL15_LRR"/>
</dbReference>
<accession>A0A9W7A0A6</accession>
<reference evidence="4" key="1">
    <citation type="journal article" date="2023" name="Commun. Biol.">
        <title>Genome analysis of Parmales, the sister group of diatoms, reveals the evolutionary specialization of diatoms from phago-mixotrophs to photoautotrophs.</title>
        <authorList>
            <person name="Ban H."/>
            <person name="Sato S."/>
            <person name="Yoshikawa S."/>
            <person name="Yamada K."/>
            <person name="Nakamura Y."/>
            <person name="Ichinomiya M."/>
            <person name="Sato N."/>
            <person name="Blanc-Mathieu R."/>
            <person name="Endo H."/>
            <person name="Kuwata A."/>
            <person name="Ogata H."/>
        </authorList>
    </citation>
    <scope>NUCLEOTIDE SEQUENCE [LARGE SCALE GENOMIC DNA]</scope>
</reference>
<organism evidence="3 4">
    <name type="scientific">Triparma laevis f. inornata</name>
    <dbReference type="NCBI Taxonomy" id="1714386"/>
    <lineage>
        <taxon>Eukaryota</taxon>
        <taxon>Sar</taxon>
        <taxon>Stramenopiles</taxon>
        <taxon>Ochrophyta</taxon>
        <taxon>Bolidophyceae</taxon>
        <taxon>Parmales</taxon>
        <taxon>Triparmaceae</taxon>
        <taxon>Triparma</taxon>
    </lineage>
</organism>
<evidence type="ECO:0000256" key="1">
    <source>
        <dbReference type="SAM" id="MobiDB-lite"/>
    </source>
</evidence>
<proteinExistence type="predicted"/>
<name>A0A9W7A0A6_9STRA</name>
<evidence type="ECO:0000313" key="4">
    <source>
        <dbReference type="Proteomes" id="UP001162640"/>
    </source>
</evidence>
<feature type="region of interest" description="Disordered" evidence="1">
    <location>
        <begin position="104"/>
        <end position="135"/>
    </location>
</feature>
<dbReference type="SUPFAM" id="SSF52047">
    <property type="entry name" value="RNI-like"/>
    <property type="match status" value="1"/>
</dbReference>
<feature type="domain" description="F-box/LRR-repeat protein 15-like leucin rich repeat" evidence="2">
    <location>
        <begin position="343"/>
        <end position="444"/>
    </location>
</feature>
<dbReference type="Proteomes" id="UP001162640">
    <property type="component" value="Unassembled WGS sequence"/>
</dbReference>
<evidence type="ECO:0000313" key="3">
    <source>
        <dbReference type="EMBL" id="GMH60577.1"/>
    </source>
</evidence>